<protein>
    <submittedName>
        <fullName evidence="2">Glycosyltransferase family 4 protein</fullName>
    </submittedName>
</protein>
<dbReference type="Pfam" id="PF13439">
    <property type="entry name" value="Glyco_transf_4"/>
    <property type="match status" value="1"/>
</dbReference>
<organism evidence="2 3">
    <name type="scientific">Sabulicella glaciei</name>
    <dbReference type="NCBI Taxonomy" id="2984948"/>
    <lineage>
        <taxon>Bacteria</taxon>
        <taxon>Pseudomonadati</taxon>
        <taxon>Pseudomonadota</taxon>
        <taxon>Alphaproteobacteria</taxon>
        <taxon>Acetobacterales</taxon>
        <taxon>Acetobacteraceae</taxon>
        <taxon>Sabulicella</taxon>
    </lineage>
</organism>
<comment type="caution">
    <text evidence="2">The sequence shown here is derived from an EMBL/GenBank/DDBJ whole genome shotgun (WGS) entry which is preliminary data.</text>
</comment>
<evidence type="ECO:0000313" key="2">
    <source>
        <dbReference type="EMBL" id="MCW8086898.1"/>
    </source>
</evidence>
<dbReference type="InterPro" id="IPR028098">
    <property type="entry name" value="Glyco_trans_4-like_N"/>
</dbReference>
<accession>A0ABT3NXJ9</accession>
<dbReference type="Gene3D" id="3.40.50.2000">
    <property type="entry name" value="Glycogen Phosphorylase B"/>
    <property type="match status" value="2"/>
</dbReference>
<dbReference type="PANTHER" id="PTHR12526">
    <property type="entry name" value="GLYCOSYLTRANSFERASE"/>
    <property type="match status" value="1"/>
</dbReference>
<evidence type="ECO:0000313" key="3">
    <source>
        <dbReference type="Proteomes" id="UP001526430"/>
    </source>
</evidence>
<evidence type="ECO:0000259" key="1">
    <source>
        <dbReference type="Pfam" id="PF13439"/>
    </source>
</evidence>
<dbReference type="RefSeq" id="WP_301591036.1">
    <property type="nucleotide sequence ID" value="NZ_JAPFQI010000012.1"/>
</dbReference>
<dbReference type="EMBL" id="JAPFQI010000012">
    <property type="protein sequence ID" value="MCW8086898.1"/>
    <property type="molecule type" value="Genomic_DNA"/>
</dbReference>
<feature type="domain" description="Glycosyltransferase subfamily 4-like N-terminal" evidence="1">
    <location>
        <begin position="24"/>
        <end position="221"/>
    </location>
</feature>
<name>A0ABT3NXJ9_9PROT</name>
<keyword evidence="3" id="KW-1185">Reference proteome</keyword>
<gene>
    <name evidence="2" type="ORF">OF850_14780</name>
</gene>
<reference evidence="2 3" key="1">
    <citation type="submission" date="2022-10" db="EMBL/GenBank/DDBJ databases">
        <title>Roseococcus glaciei nov., sp. nov., isolated from glacier.</title>
        <authorList>
            <person name="Liu Q."/>
            <person name="Xin Y.-H."/>
        </authorList>
    </citation>
    <scope>NUCLEOTIDE SEQUENCE [LARGE SCALE GENOMIC DNA]</scope>
    <source>
        <strain evidence="2 3">MDT2-1-1</strain>
    </source>
</reference>
<dbReference type="SUPFAM" id="SSF53756">
    <property type="entry name" value="UDP-Glycosyltransferase/glycogen phosphorylase"/>
    <property type="match status" value="1"/>
</dbReference>
<dbReference type="Pfam" id="PF13692">
    <property type="entry name" value="Glyco_trans_1_4"/>
    <property type="match status" value="1"/>
</dbReference>
<dbReference type="CDD" id="cd03823">
    <property type="entry name" value="GT4_ExpE7-like"/>
    <property type="match status" value="1"/>
</dbReference>
<dbReference type="Proteomes" id="UP001526430">
    <property type="component" value="Unassembled WGS sequence"/>
</dbReference>
<sequence>MSAPVARERRVLVVSHTHPRLTRGGAEIAAYEQFRRLKETPGVRAFFLSGNAGWHARRTGVVIQRPWGEDEFLAEAPGYDHFRHANPSPALAREFGELLEELRPDVVHVHHYLGLGVELFQAVRRHAPGARLVLTLHEFLLICNHFGQMVTRPDLVLCTHASPQRCNRCYPEHEPRAFFLRELWLKRFLAEVDLFIAPSRFLMERHVAWGLPRERFRVMENHLPPHDPGPEAPRRSGPFRAGFFGQMSRLKGIDVLVRAAELLEERGADAVIELHGSAENQPTSFREHVAKVLATPPRRLIHRGPYRNAEVTELMRGVDAVIVPSIWWENSPLIIREAARAGRPLIGSGIGGIAEKLEELPGSMTFRAGDALDLADRIMEMAALPPEARTPAPEMEGPGIETLLALYDEAAALPR</sequence>
<proteinExistence type="predicted"/>